<keyword evidence="9" id="KW-0511">Multifunctional enzyme</keyword>
<dbReference type="InterPro" id="IPR013751">
    <property type="entry name" value="ACP_syn_III_N"/>
</dbReference>
<evidence type="ECO:0000256" key="2">
    <source>
        <dbReference type="ARBA" id="ARBA00022490"/>
    </source>
</evidence>
<comment type="domain">
    <text evidence="9">The last Arg residue of the ACP-binding site is essential for the weak association between ACP/AcpP and FabH.</text>
</comment>
<evidence type="ECO:0000313" key="12">
    <source>
        <dbReference type="EMBL" id="VEU82160.1"/>
    </source>
</evidence>
<comment type="similarity">
    <text evidence="1 9">Belongs to the thiolase-like superfamily. FabH family.</text>
</comment>
<evidence type="ECO:0000256" key="4">
    <source>
        <dbReference type="ARBA" id="ARBA00022679"/>
    </source>
</evidence>
<reference evidence="12 13" key="1">
    <citation type="submission" date="2019-01" db="EMBL/GenBank/DDBJ databases">
        <authorList>
            <consortium name="Pathogen Informatics"/>
        </authorList>
    </citation>
    <scope>NUCLEOTIDE SEQUENCE [LARGE SCALE GENOMIC DNA]</scope>
    <source>
        <strain evidence="12 13">NCTC10172</strain>
    </source>
</reference>
<gene>
    <name evidence="12" type="primary">fabH_1</name>
    <name evidence="9" type="synonym">fabH</name>
    <name evidence="12" type="ORF">NCTC10172_00167</name>
</gene>
<evidence type="ECO:0000256" key="6">
    <source>
        <dbReference type="ARBA" id="ARBA00023098"/>
    </source>
</evidence>
<evidence type="ECO:0000256" key="8">
    <source>
        <dbReference type="ARBA" id="ARBA00023315"/>
    </source>
</evidence>
<evidence type="ECO:0000259" key="10">
    <source>
        <dbReference type="Pfam" id="PF08541"/>
    </source>
</evidence>
<dbReference type="GO" id="GO:0033818">
    <property type="term" value="F:beta-ketoacyl-acyl-carrier-protein synthase III activity"/>
    <property type="evidence" value="ECO:0007669"/>
    <property type="project" value="UniProtKB-UniRule"/>
</dbReference>
<accession>A0A449BI91</accession>
<keyword evidence="8 9" id="KW-0012">Acyltransferase</keyword>
<dbReference type="GO" id="GO:0004315">
    <property type="term" value="F:3-oxoacyl-[acyl-carrier-protein] synthase activity"/>
    <property type="evidence" value="ECO:0007669"/>
    <property type="project" value="InterPro"/>
</dbReference>
<keyword evidence="6 9" id="KW-0443">Lipid metabolism</keyword>
<dbReference type="EMBL" id="LR215050">
    <property type="protein sequence ID" value="VEU82160.1"/>
    <property type="molecule type" value="Genomic_DNA"/>
</dbReference>
<dbReference type="EC" id="2.3.1.180" evidence="9"/>
<dbReference type="AlphaFoldDB" id="A0A449BI91"/>
<evidence type="ECO:0000256" key="7">
    <source>
        <dbReference type="ARBA" id="ARBA00023160"/>
    </source>
</evidence>
<organism evidence="12 13">
    <name type="scientific">Acholeplasma hippikon</name>
    <dbReference type="NCBI Taxonomy" id="264636"/>
    <lineage>
        <taxon>Bacteria</taxon>
        <taxon>Bacillati</taxon>
        <taxon>Mycoplasmatota</taxon>
        <taxon>Mollicutes</taxon>
        <taxon>Acholeplasmatales</taxon>
        <taxon>Acholeplasmataceae</taxon>
        <taxon>Acholeplasma</taxon>
    </lineage>
</organism>
<evidence type="ECO:0000313" key="13">
    <source>
        <dbReference type="Proteomes" id="UP000290909"/>
    </source>
</evidence>
<feature type="active site" evidence="9">
    <location>
        <position position="237"/>
    </location>
</feature>
<name>A0A449BI91_9MOLU</name>
<dbReference type="PANTHER" id="PTHR34069">
    <property type="entry name" value="3-OXOACYL-[ACYL-CARRIER-PROTEIN] SYNTHASE 3"/>
    <property type="match status" value="1"/>
</dbReference>
<feature type="domain" description="Beta-ketoacyl-[acyl-carrier-protein] synthase III N-terminal" evidence="11">
    <location>
        <begin position="108"/>
        <end position="179"/>
    </location>
</feature>
<dbReference type="UniPathway" id="UPA00094"/>
<proteinExistence type="inferred from homology"/>
<evidence type="ECO:0000256" key="3">
    <source>
        <dbReference type="ARBA" id="ARBA00022516"/>
    </source>
</evidence>
<keyword evidence="2 9" id="KW-0963">Cytoplasm</keyword>
<feature type="domain" description="Beta-ketoacyl-[acyl-carrier-protein] synthase III C-terminal" evidence="10">
    <location>
        <begin position="221"/>
        <end position="307"/>
    </location>
</feature>
<evidence type="ECO:0000259" key="11">
    <source>
        <dbReference type="Pfam" id="PF08545"/>
    </source>
</evidence>
<evidence type="ECO:0000256" key="1">
    <source>
        <dbReference type="ARBA" id="ARBA00008642"/>
    </source>
</evidence>
<dbReference type="SUPFAM" id="SSF53901">
    <property type="entry name" value="Thiolase-like"/>
    <property type="match status" value="1"/>
</dbReference>
<comment type="function">
    <text evidence="9">Catalyzes the condensation reaction of fatty acid synthesis by the addition to an acyl acceptor of two carbons from malonyl-ACP. Catalyzes the first condensation reaction which initiates fatty acid synthesis and may therefore play a role in governing the total rate of fatty acid production. Possesses both acetoacetyl-ACP synthase and acetyl transacylase activities. Its substrate specificity determines the biosynthesis of branched-chain and/or straight-chain of fatty acids.</text>
</comment>
<evidence type="ECO:0000256" key="5">
    <source>
        <dbReference type="ARBA" id="ARBA00022832"/>
    </source>
</evidence>
<feature type="active site" evidence="9">
    <location>
        <position position="114"/>
    </location>
</feature>
<comment type="subunit">
    <text evidence="9">Homodimer.</text>
</comment>
<keyword evidence="5 9" id="KW-0276">Fatty acid metabolism</keyword>
<dbReference type="Pfam" id="PF08545">
    <property type="entry name" value="ACP_syn_III"/>
    <property type="match status" value="1"/>
</dbReference>
<comment type="pathway">
    <text evidence="9">Lipid metabolism; fatty acid biosynthesis.</text>
</comment>
<protein>
    <recommendedName>
        <fullName evidence="9">Beta-ketoacyl-[acyl-carrier-protein] synthase III</fullName>
        <shortName evidence="9">Beta-ketoacyl-ACP synthase III</shortName>
        <shortName evidence="9">KAS III</shortName>
        <ecNumber evidence="9">2.3.1.180</ecNumber>
    </recommendedName>
    <alternativeName>
        <fullName evidence="9">3-oxoacyl-[acyl-carrier-protein] synthase 3</fullName>
    </alternativeName>
    <alternativeName>
        <fullName evidence="9">3-oxoacyl-[acyl-carrier-protein] synthase III</fullName>
    </alternativeName>
</protein>
<dbReference type="Pfam" id="PF08541">
    <property type="entry name" value="ACP_syn_III_C"/>
    <property type="match status" value="1"/>
</dbReference>
<dbReference type="InterPro" id="IPR016039">
    <property type="entry name" value="Thiolase-like"/>
</dbReference>
<dbReference type="NCBIfam" id="NF006829">
    <property type="entry name" value="PRK09352.1"/>
    <property type="match status" value="1"/>
</dbReference>
<keyword evidence="4 9" id="KW-0808">Transferase</keyword>
<evidence type="ECO:0000256" key="9">
    <source>
        <dbReference type="HAMAP-Rule" id="MF_01815"/>
    </source>
</evidence>
<dbReference type="KEGG" id="ahk:NCTC10172_00167"/>
<dbReference type="GO" id="GO:0005737">
    <property type="term" value="C:cytoplasm"/>
    <property type="evidence" value="ECO:0007669"/>
    <property type="project" value="UniProtKB-SubCell"/>
</dbReference>
<comment type="catalytic activity">
    <reaction evidence="9">
        <text>malonyl-[ACP] + acetyl-CoA + H(+) = 3-oxobutanoyl-[ACP] + CO2 + CoA</text>
        <dbReference type="Rhea" id="RHEA:12080"/>
        <dbReference type="Rhea" id="RHEA-COMP:9623"/>
        <dbReference type="Rhea" id="RHEA-COMP:9625"/>
        <dbReference type="ChEBI" id="CHEBI:15378"/>
        <dbReference type="ChEBI" id="CHEBI:16526"/>
        <dbReference type="ChEBI" id="CHEBI:57287"/>
        <dbReference type="ChEBI" id="CHEBI:57288"/>
        <dbReference type="ChEBI" id="CHEBI:78449"/>
        <dbReference type="ChEBI" id="CHEBI:78450"/>
        <dbReference type="EC" id="2.3.1.180"/>
    </reaction>
</comment>
<dbReference type="GO" id="GO:0044550">
    <property type="term" value="P:secondary metabolite biosynthetic process"/>
    <property type="evidence" value="ECO:0007669"/>
    <property type="project" value="TreeGrafter"/>
</dbReference>
<feature type="active site" evidence="9">
    <location>
        <position position="267"/>
    </location>
</feature>
<keyword evidence="7 9" id="KW-0275">Fatty acid biosynthesis</keyword>
<keyword evidence="3 9" id="KW-0444">Lipid biosynthesis</keyword>
<dbReference type="NCBIfam" id="TIGR00747">
    <property type="entry name" value="fabH"/>
    <property type="match status" value="1"/>
</dbReference>
<dbReference type="GO" id="GO:0006633">
    <property type="term" value="P:fatty acid biosynthetic process"/>
    <property type="evidence" value="ECO:0007669"/>
    <property type="project" value="UniProtKB-UniRule"/>
</dbReference>
<dbReference type="Gene3D" id="3.40.47.10">
    <property type="match status" value="1"/>
</dbReference>
<dbReference type="Proteomes" id="UP000290909">
    <property type="component" value="Chromosome"/>
</dbReference>
<dbReference type="RefSeq" id="WP_035369026.1">
    <property type="nucleotide sequence ID" value="NZ_LR215050.1"/>
</dbReference>
<dbReference type="InterPro" id="IPR013747">
    <property type="entry name" value="ACP_syn_III_C"/>
</dbReference>
<comment type="subcellular location">
    <subcellularLocation>
        <location evidence="9">Cytoplasm</location>
    </subcellularLocation>
</comment>
<dbReference type="CDD" id="cd00830">
    <property type="entry name" value="KAS_III"/>
    <property type="match status" value="1"/>
</dbReference>
<dbReference type="PANTHER" id="PTHR34069:SF2">
    <property type="entry name" value="BETA-KETOACYL-[ACYL-CARRIER-PROTEIN] SYNTHASE III"/>
    <property type="match status" value="1"/>
</dbReference>
<feature type="region of interest" description="ACP-binding" evidence="9">
    <location>
        <begin position="238"/>
        <end position="242"/>
    </location>
</feature>
<keyword evidence="13" id="KW-1185">Reference proteome</keyword>
<dbReference type="STRING" id="1408416.GCA_000702765_00722"/>
<sequence>MKIKVISTGKYVPSRVVSNADFEKTIDTSDEWIVTRTGIKRRHFVNENENVVDLAYNAAIDAIKKGHVDVNEIDLIIVATITNQVRTPSVANLVQARLGLNQKNVMTFDMNAACSGFVYALEVASSLLNSSYHKKALIIGSEHMSSIIDFTDRGTCILFGDGAGAMIVEKSQNKTDEVFFYNASKGDDEGILWINPIVKMDGKEVYKFATDIMPKAIIEVLNRANLRLEEIDLIIPHQANLRIIQSVSKSMNLPMDKFLVNIDEYGNTSSASIPILIDEYKEKNKENKKVLLVGFGGGFTWGAAILNL</sequence>
<dbReference type="HAMAP" id="MF_01815">
    <property type="entry name" value="FabH"/>
    <property type="match status" value="1"/>
</dbReference>
<dbReference type="InterPro" id="IPR004655">
    <property type="entry name" value="FabH"/>
</dbReference>